<evidence type="ECO:0000256" key="1">
    <source>
        <dbReference type="SAM" id="MobiDB-lite"/>
    </source>
</evidence>
<feature type="compositionally biased region" description="Polar residues" evidence="1">
    <location>
        <begin position="87"/>
        <end position="98"/>
    </location>
</feature>
<evidence type="ECO:0000313" key="3">
    <source>
        <dbReference type="Proteomes" id="UP000299102"/>
    </source>
</evidence>
<proteinExistence type="predicted"/>
<accession>A0A4C1YWG0</accession>
<dbReference type="Proteomes" id="UP000299102">
    <property type="component" value="Unassembled WGS sequence"/>
</dbReference>
<reference evidence="2 3" key="1">
    <citation type="journal article" date="2019" name="Commun. Biol.">
        <title>The bagworm genome reveals a unique fibroin gene that provides high tensile strength.</title>
        <authorList>
            <person name="Kono N."/>
            <person name="Nakamura H."/>
            <person name="Ohtoshi R."/>
            <person name="Tomita M."/>
            <person name="Numata K."/>
            <person name="Arakawa K."/>
        </authorList>
    </citation>
    <scope>NUCLEOTIDE SEQUENCE [LARGE SCALE GENOMIC DNA]</scope>
</reference>
<feature type="compositionally biased region" description="Low complexity" evidence="1">
    <location>
        <begin position="45"/>
        <end position="61"/>
    </location>
</feature>
<organism evidence="2 3">
    <name type="scientific">Eumeta variegata</name>
    <name type="common">Bagworm moth</name>
    <name type="synonym">Eumeta japonica</name>
    <dbReference type="NCBI Taxonomy" id="151549"/>
    <lineage>
        <taxon>Eukaryota</taxon>
        <taxon>Metazoa</taxon>
        <taxon>Ecdysozoa</taxon>
        <taxon>Arthropoda</taxon>
        <taxon>Hexapoda</taxon>
        <taxon>Insecta</taxon>
        <taxon>Pterygota</taxon>
        <taxon>Neoptera</taxon>
        <taxon>Endopterygota</taxon>
        <taxon>Lepidoptera</taxon>
        <taxon>Glossata</taxon>
        <taxon>Ditrysia</taxon>
        <taxon>Tineoidea</taxon>
        <taxon>Psychidae</taxon>
        <taxon>Oiketicinae</taxon>
        <taxon>Eumeta</taxon>
    </lineage>
</organism>
<feature type="region of interest" description="Disordered" evidence="1">
    <location>
        <begin position="41"/>
        <end position="98"/>
    </location>
</feature>
<name>A0A4C1YWG0_EUMVA</name>
<dbReference type="EMBL" id="BGZK01001419">
    <property type="protein sequence ID" value="GBP79560.1"/>
    <property type="molecule type" value="Genomic_DNA"/>
</dbReference>
<keyword evidence="3" id="KW-1185">Reference proteome</keyword>
<sequence length="169" mass="17984">MAALLRSAFYGYNYLFDELVAPPASLTTAQRMRHGVGMQGLLNATVPTPSSTHQPTTTAPSDSSAVERVTSRRTALNHATKDRHLTSHGTPAESSMWDQGTGSLANAIYVAAVSTITPTAPLGATAQPDLSIAEPEPPRNVEELPLQLDITPTYSTDPSQHPIAPIDLR</sequence>
<gene>
    <name evidence="2" type="ORF">EVAR_52018_1</name>
</gene>
<comment type="caution">
    <text evidence="2">The sequence shown here is derived from an EMBL/GenBank/DDBJ whole genome shotgun (WGS) entry which is preliminary data.</text>
</comment>
<evidence type="ECO:0000313" key="2">
    <source>
        <dbReference type="EMBL" id="GBP79560.1"/>
    </source>
</evidence>
<dbReference type="AlphaFoldDB" id="A0A4C1YWG0"/>
<protein>
    <submittedName>
        <fullName evidence="2">Uncharacterized protein</fullName>
    </submittedName>
</protein>